<dbReference type="SUPFAM" id="SSF53613">
    <property type="entry name" value="Ribokinase-like"/>
    <property type="match status" value="1"/>
</dbReference>
<evidence type="ECO:0000259" key="1">
    <source>
        <dbReference type="Pfam" id="PF00294"/>
    </source>
</evidence>
<accession>A0A849SFB9</accession>
<proteinExistence type="predicted"/>
<evidence type="ECO:0000313" key="3">
    <source>
        <dbReference type="Proteomes" id="UP000580839"/>
    </source>
</evidence>
<organism evidence="2 3">
    <name type="scientific">Eiseniibacteriota bacterium</name>
    <dbReference type="NCBI Taxonomy" id="2212470"/>
    <lineage>
        <taxon>Bacteria</taxon>
        <taxon>Candidatus Eiseniibacteriota</taxon>
    </lineage>
</organism>
<feature type="non-terminal residue" evidence="2">
    <location>
        <position position="265"/>
    </location>
</feature>
<comment type="caution">
    <text evidence="2">The sequence shown here is derived from an EMBL/GenBank/DDBJ whole genome shotgun (WGS) entry which is preliminary data.</text>
</comment>
<dbReference type="PANTHER" id="PTHR46969:SF1">
    <property type="entry name" value="BIFUNCTIONAL PROTEIN HLDE"/>
    <property type="match status" value="1"/>
</dbReference>
<dbReference type="Proteomes" id="UP000580839">
    <property type="component" value="Unassembled WGS sequence"/>
</dbReference>
<reference evidence="2 3" key="1">
    <citation type="submission" date="2020-04" db="EMBL/GenBank/DDBJ databases">
        <title>Metagenomic profiling of ammonia- and methane-oxidizing microorganisms in a Dutch drinking water treatment plant.</title>
        <authorList>
            <person name="Poghosyan L."/>
            <person name="Leucker S."/>
        </authorList>
    </citation>
    <scope>NUCLEOTIDE SEQUENCE [LARGE SCALE GENOMIC DNA]</scope>
    <source>
        <strain evidence="2">S-RSF-IL-03</strain>
    </source>
</reference>
<dbReference type="GO" id="GO:0033785">
    <property type="term" value="F:heptose 7-phosphate kinase activity"/>
    <property type="evidence" value="ECO:0007669"/>
    <property type="project" value="TreeGrafter"/>
</dbReference>
<dbReference type="GO" id="GO:0005829">
    <property type="term" value="C:cytosol"/>
    <property type="evidence" value="ECO:0007669"/>
    <property type="project" value="TreeGrafter"/>
</dbReference>
<keyword evidence="2" id="KW-0418">Kinase</keyword>
<dbReference type="InterPro" id="IPR029056">
    <property type="entry name" value="Ribokinase-like"/>
</dbReference>
<gene>
    <name evidence="2" type="ORF">HOP12_07875</name>
</gene>
<dbReference type="EMBL" id="JABFRW010000090">
    <property type="protein sequence ID" value="NOT34072.1"/>
    <property type="molecule type" value="Genomic_DNA"/>
</dbReference>
<sequence length="265" mass="28349">MKLHAVAAPSRATLSRWARALPGRRALVWGDFVLDEYVRCLSRRVSREAPVLILDWQARSVQPGGAANAALNLASLGARVSVVGLVGADPAGRELRELLERARIDTTGLVEHPNAETVVKTRVVAGAVHTALQQVLRIDRGGRFAARSSAVVRSLAAALESAGGSAEAVVLSDYGYGSVTPERAAPWIARWRDAGATVAVDSRHAVMRYSGVTLATPNESEASEAADLEIASGRDLERVAARLIARMRVEHLIVTRGRDGLTLWN</sequence>
<name>A0A849SFB9_UNCEI</name>
<dbReference type="InterPro" id="IPR011611">
    <property type="entry name" value="PfkB_dom"/>
</dbReference>
<dbReference type="AlphaFoldDB" id="A0A849SFB9"/>
<feature type="domain" description="Carbohydrate kinase PfkB" evidence="1">
    <location>
        <begin position="41"/>
        <end position="261"/>
    </location>
</feature>
<evidence type="ECO:0000313" key="2">
    <source>
        <dbReference type="EMBL" id="NOT34072.1"/>
    </source>
</evidence>
<dbReference type="GO" id="GO:0033786">
    <property type="term" value="F:heptose-1-phosphate adenylyltransferase activity"/>
    <property type="evidence" value="ECO:0007669"/>
    <property type="project" value="TreeGrafter"/>
</dbReference>
<dbReference type="Pfam" id="PF00294">
    <property type="entry name" value="PfkB"/>
    <property type="match status" value="1"/>
</dbReference>
<protein>
    <submittedName>
        <fullName evidence="2">Sugar kinase</fullName>
    </submittedName>
</protein>
<dbReference type="PANTHER" id="PTHR46969">
    <property type="entry name" value="BIFUNCTIONAL PROTEIN HLDE"/>
    <property type="match status" value="1"/>
</dbReference>
<keyword evidence="2" id="KW-0808">Transferase</keyword>
<dbReference type="Gene3D" id="3.40.1190.20">
    <property type="match status" value="1"/>
</dbReference>